<reference evidence="1 2" key="1">
    <citation type="journal article" date="2007" name="Science">
        <title>Sea anemone genome reveals ancestral eumetazoan gene repertoire and genomic organization.</title>
        <authorList>
            <person name="Putnam N.H."/>
            <person name="Srivastava M."/>
            <person name="Hellsten U."/>
            <person name="Dirks B."/>
            <person name="Chapman J."/>
            <person name="Salamov A."/>
            <person name="Terry A."/>
            <person name="Shapiro H."/>
            <person name="Lindquist E."/>
            <person name="Kapitonov V.V."/>
            <person name="Jurka J."/>
            <person name="Genikhovich G."/>
            <person name="Grigoriev I.V."/>
            <person name="Lucas S.M."/>
            <person name="Steele R.E."/>
            <person name="Finnerty J.R."/>
            <person name="Technau U."/>
            <person name="Martindale M.Q."/>
            <person name="Rokhsar D.S."/>
        </authorList>
    </citation>
    <scope>NUCLEOTIDE SEQUENCE [LARGE SCALE GENOMIC DNA]</scope>
    <source>
        <strain evidence="2">CH2 X CH6</strain>
    </source>
</reference>
<evidence type="ECO:0000313" key="1">
    <source>
        <dbReference type="EMBL" id="EDO36749.1"/>
    </source>
</evidence>
<evidence type="ECO:0000313" key="2">
    <source>
        <dbReference type="Proteomes" id="UP000001593"/>
    </source>
</evidence>
<evidence type="ECO:0008006" key="3">
    <source>
        <dbReference type="Google" id="ProtNLM"/>
    </source>
</evidence>
<dbReference type="AlphaFoldDB" id="A7SHQ9"/>
<dbReference type="PhylomeDB" id="A7SHQ9"/>
<dbReference type="HOGENOM" id="CLU_883693_0_0_1"/>
<protein>
    <recommendedName>
        <fullName evidence="3">Tesmin/TSO1-like CXC domain-containing protein</fullName>
    </recommendedName>
</protein>
<dbReference type="PANTHER" id="PTHR46704">
    <property type="entry name" value="CXC DOMAIN-CONTAINING PROTEIN-RELATED"/>
    <property type="match status" value="1"/>
</dbReference>
<dbReference type="EMBL" id="DS469662">
    <property type="protein sequence ID" value="EDO36749.1"/>
    <property type="molecule type" value="Genomic_DNA"/>
</dbReference>
<dbReference type="InParanoid" id="A7SHQ9"/>
<keyword evidence="2" id="KW-1185">Reference proteome</keyword>
<proteinExistence type="predicted"/>
<gene>
    <name evidence="1" type="ORF">NEMVEDRAFT_v1g212460</name>
</gene>
<name>A7SHQ9_NEMVE</name>
<dbReference type="OMA" id="CATHLTS"/>
<sequence>MGIIAVITPSLIGKKLIPKRDVTSDVVFDGYESGPSTKDSTHERRSSVCGPSVEFDGKMVLRIKKDVFLSNPANKQRLIYLLGDKLQRSGYTVLDAPGDADLAIVETAIQSAKTTTTALVGEDTDLLILLCHYADANDHDILFMPQTKQKSGTMRVWNIKNTVEALGPDICKNIMFAHAILGCDTTSALYGLGKGLSLKMLTSDATFRQQADIFHQADAAKNDIAAAAGETDLLCLYKGLKDETLDSLRYARFCQKISTGNTQVRPESLPQISAAAIYHSLRVYHQVQQWRGIALPPEDWGWKEVDGKLLPQRTDQSAAHPSLLELIRCKCKTGCSSRKCSCKRHDLDCTAACGTCRRQSCDNSAPPDLSESD</sequence>
<organism evidence="1 2">
    <name type="scientific">Nematostella vectensis</name>
    <name type="common">Starlet sea anemone</name>
    <dbReference type="NCBI Taxonomy" id="45351"/>
    <lineage>
        <taxon>Eukaryota</taxon>
        <taxon>Metazoa</taxon>
        <taxon>Cnidaria</taxon>
        <taxon>Anthozoa</taxon>
        <taxon>Hexacorallia</taxon>
        <taxon>Actiniaria</taxon>
        <taxon>Edwardsiidae</taxon>
        <taxon>Nematostella</taxon>
    </lineage>
</organism>
<dbReference type="Proteomes" id="UP000001593">
    <property type="component" value="Unassembled WGS sequence"/>
</dbReference>
<accession>A7SHQ9</accession>
<dbReference type="PANTHER" id="PTHR46704:SF1">
    <property type="entry name" value="TELOMERE LENGTH REGULATION PROTEIN TEL2 HOMOLOG"/>
    <property type="match status" value="1"/>
</dbReference>
<dbReference type="eggNOG" id="ENOG502SP5G">
    <property type="taxonomic scope" value="Eukaryota"/>
</dbReference>